<gene>
    <name evidence="1" type="ORF">Rrhod_1093</name>
</gene>
<evidence type="ECO:0000313" key="1">
    <source>
        <dbReference type="EMBL" id="EOM77550.1"/>
    </source>
</evidence>
<dbReference type="Proteomes" id="UP000013525">
    <property type="component" value="Unassembled WGS sequence"/>
</dbReference>
<organism evidence="1 2">
    <name type="scientific">Rhodococcus rhodnii LMG 5362</name>
    <dbReference type="NCBI Taxonomy" id="1273125"/>
    <lineage>
        <taxon>Bacteria</taxon>
        <taxon>Bacillati</taxon>
        <taxon>Actinomycetota</taxon>
        <taxon>Actinomycetes</taxon>
        <taxon>Mycobacteriales</taxon>
        <taxon>Nocardiaceae</taxon>
        <taxon>Rhodococcus</taxon>
    </lineage>
</organism>
<reference evidence="1 2" key="1">
    <citation type="journal article" date="2013" name="Genome Announc.">
        <title>Draft Genome Sequence of Rhodococcus rhodnii Strain LMG5362, a Symbiont of Rhodnius prolixus (Hemiptera, Reduviidae, Triatominae), the Principle Vector of Trypanosoma cruzi.</title>
        <authorList>
            <person name="Pachebat J.A."/>
            <person name="van Keulen G."/>
            <person name="Whitten M.M."/>
            <person name="Girdwood S."/>
            <person name="Del Sol R."/>
            <person name="Dyson P.J."/>
            <person name="Facey P.D."/>
        </authorList>
    </citation>
    <scope>NUCLEOTIDE SEQUENCE [LARGE SCALE GENOMIC DNA]</scope>
    <source>
        <strain evidence="1 2">LMG 5362</strain>
    </source>
</reference>
<protein>
    <submittedName>
        <fullName evidence="1">Uncharacterized protein</fullName>
    </submittedName>
</protein>
<name>R7WQJ5_9NOCA</name>
<evidence type="ECO:0000313" key="2">
    <source>
        <dbReference type="Proteomes" id="UP000013525"/>
    </source>
</evidence>
<proteinExistence type="predicted"/>
<comment type="caution">
    <text evidence="1">The sequence shown here is derived from an EMBL/GenBank/DDBJ whole genome shotgun (WGS) entry which is preliminary data.</text>
</comment>
<dbReference type="EMBL" id="APMY01000034">
    <property type="protein sequence ID" value="EOM77550.1"/>
    <property type="molecule type" value="Genomic_DNA"/>
</dbReference>
<dbReference type="AlphaFoldDB" id="R7WQJ5"/>
<accession>R7WQJ5</accession>
<dbReference type="PATRIC" id="fig|1273125.3.peg.1054"/>
<keyword evidence="2" id="KW-1185">Reference proteome</keyword>
<sequence>MTPTDLLASEAPDWHGGLPLLDVGFVQEPPPRIPQYSTA</sequence>